<dbReference type="GO" id="GO:0019239">
    <property type="term" value="F:deaminase activity"/>
    <property type="evidence" value="ECO:0007669"/>
    <property type="project" value="TreeGrafter"/>
</dbReference>
<evidence type="ECO:0000313" key="3">
    <source>
        <dbReference type="Proteomes" id="UP000179076"/>
    </source>
</evidence>
<dbReference type="PANTHER" id="PTHR11803">
    <property type="entry name" value="2-IMINOBUTANOATE/2-IMINOPROPANOATE DEAMINASE RIDA"/>
    <property type="match status" value="1"/>
</dbReference>
<dbReference type="AlphaFoldDB" id="A0A1F6VAK5"/>
<accession>A0A1F6VAK5</accession>
<evidence type="ECO:0000313" key="2">
    <source>
        <dbReference type="EMBL" id="OGI66594.1"/>
    </source>
</evidence>
<dbReference type="Gene3D" id="3.30.1330.40">
    <property type="entry name" value="RutC-like"/>
    <property type="match status" value="1"/>
</dbReference>
<organism evidence="2 3">
    <name type="scientific">Candidatus Muproteobacteria bacterium RBG_16_60_9</name>
    <dbReference type="NCBI Taxonomy" id="1817755"/>
    <lineage>
        <taxon>Bacteria</taxon>
        <taxon>Pseudomonadati</taxon>
        <taxon>Pseudomonadota</taxon>
        <taxon>Candidatus Muproteobacteria</taxon>
    </lineage>
</organism>
<dbReference type="InterPro" id="IPR006175">
    <property type="entry name" value="YjgF/YER057c/UK114"/>
</dbReference>
<proteinExistence type="inferred from homology"/>
<comment type="caution">
    <text evidence="2">The sequence shown here is derived from an EMBL/GenBank/DDBJ whole genome shotgun (WGS) entry which is preliminary data.</text>
</comment>
<dbReference type="Pfam" id="PF01042">
    <property type="entry name" value="Ribonuc_L-PSP"/>
    <property type="match status" value="1"/>
</dbReference>
<gene>
    <name evidence="2" type="ORF">A2W18_14060</name>
</gene>
<dbReference type="GO" id="GO:0005829">
    <property type="term" value="C:cytosol"/>
    <property type="evidence" value="ECO:0007669"/>
    <property type="project" value="TreeGrafter"/>
</dbReference>
<dbReference type="SUPFAM" id="SSF55298">
    <property type="entry name" value="YjgF-like"/>
    <property type="match status" value="1"/>
</dbReference>
<sequence length="133" mass="14252">MSNKRFIQPTGLSKPVGYTHTVSVERGRMVFIAGQVAFDANNNVVGAGDLRAQTEQVFKNLGIALAAAGASYADVVKWTIYVVNFKPADRAVIAEVRKQFLSINPPPASTLIGVQSLVLPELLIEIEAIAVAE</sequence>
<dbReference type="PANTHER" id="PTHR11803:SF58">
    <property type="entry name" value="PROTEIN HMF1-RELATED"/>
    <property type="match status" value="1"/>
</dbReference>
<dbReference type="Proteomes" id="UP000179076">
    <property type="component" value="Unassembled WGS sequence"/>
</dbReference>
<dbReference type="EMBL" id="MFSP01000084">
    <property type="protein sequence ID" value="OGI66594.1"/>
    <property type="molecule type" value="Genomic_DNA"/>
</dbReference>
<name>A0A1F6VAK5_9PROT</name>
<dbReference type="InterPro" id="IPR035959">
    <property type="entry name" value="RutC-like_sf"/>
</dbReference>
<comment type="similarity">
    <text evidence="1">Belongs to the RutC family.</text>
</comment>
<protein>
    <submittedName>
        <fullName evidence="2">Translation initiation inhibitor</fullName>
    </submittedName>
</protein>
<dbReference type="CDD" id="cd00448">
    <property type="entry name" value="YjgF_YER057c_UK114_family"/>
    <property type="match status" value="1"/>
</dbReference>
<reference evidence="2 3" key="1">
    <citation type="journal article" date="2016" name="Nat. Commun.">
        <title>Thousands of microbial genomes shed light on interconnected biogeochemical processes in an aquifer system.</title>
        <authorList>
            <person name="Anantharaman K."/>
            <person name="Brown C.T."/>
            <person name="Hug L.A."/>
            <person name="Sharon I."/>
            <person name="Castelle C.J."/>
            <person name="Probst A.J."/>
            <person name="Thomas B.C."/>
            <person name="Singh A."/>
            <person name="Wilkins M.J."/>
            <person name="Karaoz U."/>
            <person name="Brodie E.L."/>
            <person name="Williams K.H."/>
            <person name="Hubbard S.S."/>
            <person name="Banfield J.F."/>
        </authorList>
    </citation>
    <scope>NUCLEOTIDE SEQUENCE [LARGE SCALE GENOMIC DNA]</scope>
</reference>
<evidence type="ECO:0000256" key="1">
    <source>
        <dbReference type="ARBA" id="ARBA00010552"/>
    </source>
</evidence>